<protein>
    <recommendedName>
        <fullName evidence="3 5">Glucose-6-phosphate 1-epimerase</fullName>
        <ecNumber evidence="3 5">5.1.3.15</ecNumber>
    </recommendedName>
</protein>
<feature type="binding site" evidence="7">
    <location>
        <position position="91"/>
    </location>
    <ligand>
        <name>substrate</name>
    </ligand>
</feature>
<evidence type="ECO:0000256" key="2">
    <source>
        <dbReference type="ARBA" id="ARBA00005866"/>
    </source>
</evidence>
<comment type="similarity">
    <text evidence="2 5">Belongs to the glucose-6-phosphate 1-epimerase family.</text>
</comment>
<evidence type="ECO:0000256" key="4">
    <source>
        <dbReference type="ARBA" id="ARBA00023235"/>
    </source>
</evidence>
<evidence type="ECO:0000256" key="1">
    <source>
        <dbReference type="ARBA" id="ARBA00001096"/>
    </source>
</evidence>
<feature type="binding site" evidence="7">
    <location>
        <position position="86"/>
    </location>
    <ligand>
        <name>substrate</name>
    </ligand>
</feature>
<organism evidence="8 9">
    <name type="scientific">Mixia osmundae (strain CBS 9802 / IAM 14324 / JCM 22182 / KY 12970)</name>
    <dbReference type="NCBI Taxonomy" id="764103"/>
    <lineage>
        <taxon>Eukaryota</taxon>
        <taxon>Fungi</taxon>
        <taxon>Dikarya</taxon>
        <taxon>Basidiomycota</taxon>
        <taxon>Pucciniomycotina</taxon>
        <taxon>Mixiomycetes</taxon>
        <taxon>Mixiales</taxon>
        <taxon>Mixiaceae</taxon>
        <taxon>Mixia</taxon>
    </lineage>
</organism>
<dbReference type="PANTHER" id="PTHR11122:SF13">
    <property type="entry name" value="GLUCOSE-6-PHOSPHATE 1-EPIMERASE"/>
    <property type="match status" value="1"/>
</dbReference>
<evidence type="ECO:0000256" key="5">
    <source>
        <dbReference type="PIRNR" id="PIRNR016020"/>
    </source>
</evidence>
<dbReference type="AlphaFoldDB" id="G7E523"/>
<dbReference type="GO" id="GO:0005975">
    <property type="term" value="P:carbohydrate metabolic process"/>
    <property type="evidence" value="ECO:0007669"/>
    <property type="project" value="InterPro"/>
</dbReference>
<dbReference type="InterPro" id="IPR008183">
    <property type="entry name" value="Aldose_1/G6P_1-epimerase"/>
</dbReference>
<name>G7E523_MIXOS</name>
<evidence type="ECO:0000256" key="6">
    <source>
        <dbReference type="PIRSR" id="PIRSR016020-1"/>
    </source>
</evidence>
<dbReference type="eggNOG" id="KOG1594">
    <property type="taxonomic scope" value="Eukaryota"/>
</dbReference>
<dbReference type="HOGENOM" id="CLU_048345_1_0_1"/>
<dbReference type="InParanoid" id="G7E523"/>
<dbReference type="Proteomes" id="UP000009131">
    <property type="component" value="Unassembled WGS sequence"/>
</dbReference>
<keyword evidence="4 5" id="KW-0413">Isomerase</keyword>
<dbReference type="OrthoDB" id="1659429at2759"/>
<comment type="caution">
    <text evidence="8">The sequence shown here is derived from an EMBL/GenBank/DDBJ whole genome shotgun (WGS) entry which is preliminary data.</text>
</comment>
<sequence>MTISEHQGDIRLSSERHNASVTVNTFGASLHSWKTSVDANDGTEHLFVSSKSKPGGPKPIRGGVPVVWPCFGPPDPAEEQFSRLKQHGFARNSVWKHLASVSEGSSDELAFELTSTDEIRAIYALPFRLVYVVRIISPASISTSLTVQHLESGSEDMNFQALLHSYWSVDNIQETSINGLHNLDYSDKTRDQAHFTEAREVVAAEGETDRVYFDAPSSSVELRTGKGKLAFTFDKLQDVVVWNPAAKVSDGMADMEPNGWQRFICVEPGCIASKVMLKPGESWTGSQTITYTAT</sequence>
<reference evidence="8 9" key="2">
    <citation type="journal article" date="2012" name="Open Biol.">
        <title>Characteristics of nucleosomes and linker DNA regions on the genome of the basidiomycete Mixia osmundae revealed by mono- and dinucleosome mapping.</title>
        <authorList>
            <person name="Nishida H."/>
            <person name="Kondo S."/>
            <person name="Matsumoto T."/>
            <person name="Suzuki Y."/>
            <person name="Yoshikawa H."/>
            <person name="Taylor T.D."/>
            <person name="Sugiyama J."/>
        </authorList>
    </citation>
    <scope>NUCLEOTIDE SEQUENCE [LARGE SCALE GENOMIC DNA]</scope>
    <source>
        <strain evidence="9">CBS 9802 / IAM 14324 / JCM 22182 / KY 12970</strain>
    </source>
</reference>
<reference evidence="8 9" key="1">
    <citation type="journal article" date="2011" name="J. Gen. Appl. Microbiol.">
        <title>Draft genome sequencing of the enigmatic basidiomycete Mixia osmundae.</title>
        <authorList>
            <person name="Nishida H."/>
            <person name="Nagatsuka Y."/>
            <person name="Sugiyama J."/>
        </authorList>
    </citation>
    <scope>NUCLEOTIDE SEQUENCE [LARGE SCALE GENOMIC DNA]</scope>
    <source>
        <strain evidence="9">CBS 9802 / IAM 14324 / JCM 22182 / KY 12970</strain>
    </source>
</reference>
<dbReference type="RefSeq" id="XP_014566069.1">
    <property type="nucleotide sequence ID" value="XM_014710583.1"/>
</dbReference>
<dbReference type="InterPro" id="IPR014718">
    <property type="entry name" value="GH-type_carb-bd"/>
</dbReference>
<feature type="active site" evidence="6">
    <location>
        <position position="164"/>
    </location>
</feature>
<feature type="binding site" evidence="7">
    <location>
        <position position="61"/>
    </location>
    <ligand>
        <name>substrate</name>
    </ligand>
</feature>
<gene>
    <name evidence="8" type="primary">Mo04613</name>
    <name evidence="8" type="ORF">E5Q_04613</name>
</gene>
<dbReference type="CDD" id="cd09020">
    <property type="entry name" value="D-hex-6-P-epi_like"/>
    <property type="match status" value="1"/>
</dbReference>
<proteinExistence type="inferred from homology"/>
<dbReference type="InterPro" id="IPR011013">
    <property type="entry name" value="Gal_mutarotase_sf_dom"/>
</dbReference>
<dbReference type="PANTHER" id="PTHR11122">
    <property type="entry name" value="APOSPORY-ASSOCIATED PROTEIN C-RELATED"/>
    <property type="match status" value="1"/>
</dbReference>
<dbReference type="GO" id="GO:0005737">
    <property type="term" value="C:cytoplasm"/>
    <property type="evidence" value="ECO:0007669"/>
    <property type="project" value="TreeGrafter"/>
</dbReference>
<dbReference type="EC" id="5.1.3.15" evidence="3 5"/>
<comment type="function">
    <text evidence="5">Catalyzes the interconversion between the alpha and beta anomers from at least three hexose 6-phosphate sugars (Glc6P, Gal6P, and Man6P).</text>
</comment>
<dbReference type="InterPro" id="IPR025532">
    <property type="entry name" value="G6P_1-epimerase"/>
</dbReference>
<accession>G7E523</accession>
<dbReference type="PIRSF" id="PIRSF016020">
    <property type="entry name" value="PHexose_mutarotase"/>
    <property type="match status" value="1"/>
</dbReference>
<dbReference type="EMBL" id="BABT02000146">
    <property type="protein sequence ID" value="GAA97933.1"/>
    <property type="molecule type" value="Genomic_DNA"/>
</dbReference>
<keyword evidence="9" id="KW-1185">Reference proteome</keyword>
<evidence type="ECO:0000313" key="9">
    <source>
        <dbReference type="Proteomes" id="UP000009131"/>
    </source>
</evidence>
<dbReference type="Gene3D" id="2.70.98.10">
    <property type="match status" value="1"/>
</dbReference>
<dbReference type="Pfam" id="PF01263">
    <property type="entry name" value="Aldose_epim"/>
    <property type="match status" value="1"/>
</dbReference>
<dbReference type="GO" id="GO:0047938">
    <property type="term" value="F:glucose-6-phosphate 1-epimerase activity"/>
    <property type="evidence" value="ECO:0007669"/>
    <property type="project" value="UniProtKB-UniRule"/>
</dbReference>
<feature type="active site" evidence="6">
    <location>
        <position position="267"/>
    </location>
</feature>
<dbReference type="GO" id="GO:0030246">
    <property type="term" value="F:carbohydrate binding"/>
    <property type="evidence" value="ECO:0007669"/>
    <property type="project" value="UniProtKB-UniRule"/>
</dbReference>
<evidence type="ECO:0000256" key="7">
    <source>
        <dbReference type="PIRSR" id="PIRSR016020-2"/>
    </source>
</evidence>
<dbReference type="SUPFAM" id="SSF74650">
    <property type="entry name" value="Galactose mutarotase-like"/>
    <property type="match status" value="1"/>
</dbReference>
<dbReference type="OMA" id="TQALHSY"/>
<comment type="catalytic activity">
    <reaction evidence="1">
        <text>alpha-D-glucose 6-phosphate = beta-D-glucose 6-phosphate</text>
        <dbReference type="Rhea" id="RHEA:16249"/>
        <dbReference type="ChEBI" id="CHEBI:58225"/>
        <dbReference type="ChEBI" id="CHEBI:58247"/>
        <dbReference type="EC" id="5.1.3.15"/>
    </reaction>
</comment>
<evidence type="ECO:0000313" key="8">
    <source>
        <dbReference type="EMBL" id="GAA97933.1"/>
    </source>
</evidence>
<evidence type="ECO:0000256" key="3">
    <source>
        <dbReference type="ARBA" id="ARBA00012083"/>
    </source>
</evidence>
<dbReference type="STRING" id="764103.G7E523"/>